<evidence type="ECO:0000313" key="2">
    <source>
        <dbReference type="Proteomes" id="UP000019374"/>
    </source>
</evidence>
<proteinExistence type="predicted"/>
<dbReference type="Proteomes" id="UP000019374">
    <property type="component" value="Unassembled WGS sequence"/>
</dbReference>
<dbReference type="AlphaFoldDB" id="T5A8E1"/>
<reference evidence="1 2" key="1">
    <citation type="journal article" date="2013" name="Chin. Sci. Bull.">
        <title>Genome survey uncovers the secrets of sex and lifestyle in caterpillar fungus.</title>
        <authorList>
            <person name="Hu X."/>
            <person name="Zhang Y."/>
            <person name="Xiao G."/>
            <person name="Zheng P."/>
            <person name="Xia Y."/>
            <person name="Zhang X."/>
            <person name="St Leger R.J."/>
            <person name="Liu X."/>
            <person name="Wang C."/>
        </authorList>
    </citation>
    <scope>NUCLEOTIDE SEQUENCE [LARGE SCALE GENOMIC DNA]</scope>
    <source>
        <strain evidence="2">Co18 / CGMCC 3.14243</strain>
        <tissue evidence="1">Fruit-body</tissue>
    </source>
</reference>
<sequence length="109" mass="12282">MAMQAQNGESEVSEQIDKLLASGNTVDAPTMNRLFRNIIPKVEAGWAKSDGSRRVFASLLSRLRVFDAQHFDKLMADWVSHIGTLKHRPLLSELFPLLVNLPPLDWVVQ</sequence>
<evidence type="ECO:0000313" key="1">
    <source>
        <dbReference type="EMBL" id="EQK98092.1"/>
    </source>
</evidence>
<gene>
    <name evidence="1" type="ORF">OCS_06196</name>
</gene>
<name>T5A8E1_OPHSC</name>
<accession>T5A8E1</accession>
<dbReference type="eggNOG" id="KOG4522">
    <property type="taxonomic scope" value="Eukaryota"/>
</dbReference>
<dbReference type="HOGENOM" id="CLU_2184736_0_0_1"/>
<organism evidence="1 2">
    <name type="scientific">Ophiocordyceps sinensis (strain Co18 / CGMCC 3.14243)</name>
    <name type="common">Yarsagumba caterpillar fungus</name>
    <name type="synonym">Hirsutella sinensis</name>
    <dbReference type="NCBI Taxonomy" id="911162"/>
    <lineage>
        <taxon>Eukaryota</taxon>
        <taxon>Fungi</taxon>
        <taxon>Dikarya</taxon>
        <taxon>Ascomycota</taxon>
        <taxon>Pezizomycotina</taxon>
        <taxon>Sordariomycetes</taxon>
        <taxon>Hypocreomycetidae</taxon>
        <taxon>Hypocreales</taxon>
        <taxon>Ophiocordycipitaceae</taxon>
        <taxon>Ophiocordyceps</taxon>
    </lineage>
</organism>
<protein>
    <submittedName>
        <fullName evidence="1">RNA polymerase II mediator complex component Srb8</fullName>
    </submittedName>
</protein>
<dbReference type="EMBL" id="KE655620">
    <property type="protein sequence ID" value="EQK98092.1"/>
    <property type="molecule type" value="Genomic_DNA"/>
</dbReference>